<keyword evidence="8" id="KW-0498">Mitosis</keyword>
<evidence type="ECO:0000313" key="16">
    <source>
        <dbReference type="Proteomes" id="UP000472264"/>
    </source>
</evidence>
<evidence type="ECO:0000256" key="14">
    <source>
        <dbReference type="SAM" id="MobiDB-lite"/>
    </source>
</evidence>
<dbReference type="GeneID" id="115062097"/>
<keyword evidence="7" id="KW-0493">Microtubule</keyword>
<gene>
    <name evidence="15" type="primary">ska3</name>
</gene>
<evidence type="ECO:0000256" key="5">
    <source>
        <dbReference type="ARBA" id="ARBA00022490"/>
    </source>
</evidence>
<keyword evidence="6" id="KW-0132">Cell division</keyword>
<dbReference type="OrthoDB" id="5987638at2759"/>
<name>A0A665URW4_ECHNA</name>
<keyword evidence="5" id="KW-0963">Cytoplasm</keyword>
<dbReference type="InterPro" id="IPR009829">
    <property type="entry name" value="SKA1"/>
</dbReference>
<evidence type="ECO:0000313" key="15">
    <source>
        <dbReference type="Ensembl" id="ENSENLP00000022121.1"/>
    </source>
</evidence>
<sequence length="611" mass="68486">MNPTSAFFSKLRKLALTLESETAELQQLFENRNDDDEESSSRSMRAFHKLNCEVGTLKEEIQGELAKQKTRENEMNNFLKASIVMQQKVTKDIQILKGQWEKYGYEAPKDTPTTKGKDQRLEAGDKEADENEANSAGEEEEEEEEEEGGQGEDGDQCVKMGLPPFTDVLRTPQLSDFGLSEVQLKRTLAGTQWCSEVPPMPEMILPQPSLNTPAPPPMPITPKRVLRMDDEELQTPQMHDFGISEHTMCLNNEFTMDLFRKNIGKPRSPQDKPLPPMDSLKESLHINAENLNLESPEPPVICTPGFKIKKSSGNSCLPLAVSGDPESPGHPGHLPTTPEVPAFKTPYMKWLVSNKKSVQQPEQVDVQGEDNSYAFKLVTPTHDGAASSKHDWDYNVPEISILGVEDKQLPEMPTLESVLGNSLQTRSAKIPKICGQEKVSKEPTVKSLELDGPTQDFSLGTPRIRMDYEEPTTPEMPDLSSITQDICKLVSQAQLKKADVTYVQKENPEKTTKTSFRAAILPVVSENEFQSLPSYLKQMTLHNLNQAVNKINKFTADLPGEKTEFHMEELKKITNVGTKTPVYILCLTELKRLDVVKEAKNKTVFKICMKT</sequence>
<keyword evidence="12" id="KW-0137">Centromere</keyword>
<dbReference type="GO" id="GO:0000940">
    <property type="term" value="C:outer kinetochore"/>
    <property type="evidence" value="ECO:0007669"/>
    <property type="project" value="InterPro"/>
</dbReference>
<feature type="compositionally biased region" description="Acidic residues" evidence="14">
    <location>
        <begin position="127"/>
        <end position="155"/>
    </location>
</feature>
<dbReference type="InterPro" id="IPR033341">
    <property type="entry name" value="SKA3"/>
</dbReference>
<feature type="region of interest" description="Disordered" evidence="14">
    <location>
        <begin position="105"/>
        <end position="158"/>
    </location>
</feature>
<reference evidence="15" key="1">
    <citation type="submission" date="2021-04" db="EMBL/GenBank/DDBJ databases">
        <authorList>
            <consortium name="Wellcome Sanger Institute Data Sharing"/>
        </authorList>
    </citation>
    <scope>NUCLEOTIDE SEQUENCE [LARGE SCALE GENOMIC DNA]</scope>
</reference>
<evidence type="ECO:0000256" key="11">
    <source>
        <dbReference type="ARBA" id="ARBA00023306"/>
    </source>
</evidence>
<comment type="subcellular location">
    <subcellularLocation>
        <location evidence="2">Chromosome</location>
        <location evidence="2">Centromere</location>
        <location evidence="2">Kinetochore</location>
    </subcellularLocation>
    <subcellularLocation>
        <location evidence="1">Cytoplasm</location>
        <location evidence="1">Cytoskeleton</location>
        <location evidence="1">Spindle</location>
    </subcellularLocation>
</comment>
<dbReference type="RefSeq" id="XP_029386576.1">
    <property type="nucleotide sequence ID" value="XM_029530716.1"/>
</dbReference>
<feature type="coiled-coil region" evidence="13">
    <location>
        <begin position="11"/>
        <end position="38"/>
    </location>
</feature>
<keyword evidence="16" id="KW-1185">Reference proteome</keyword>
<proteinExistence type="inferred from homology"/>
<evidence type="ECO:0000256" key="9">
    <source>
        <dbReference type="ARBA" id="ARBA00022838"/>
    </source>
</evidence>
<dbReference type="CTD" id="221150"/>
<keyword evidence="4" id="KW-0158">Chromosome</keyword>
<evidence type="ECO:0000256" key="8">
    <source>
        <dbReference type="ARBA" id="ARBA00022776"/>
    </source>
</evidence>
<keyword evidence="9" id="KW-0995">Kinetochore</keyword>
<reference evidence="15" key="2">
    <citation type="submission" date="2025-08" db="UniProtKB">
        <authorList>
            <consortium name="Ensembl"/>
        </authorList>
    </citation>
    <scope>IDENTIFICATION</scope>
</reference>
<evidence type="ECO:0000256" key="7">
    <source>
        <dbReference type="ARBA" id="ARBA00022701"/>
    </source>
</evidence>
<organism evidence="15 16">
    <name type="scientific">Echeneis naucrates</name>
    <name type="common">Live sharksucker</name>
    <dbReference type="NCBI Taxonomy" id="173247"/>
    <lineage>
        <taxon>Eukaryota</taxon>
        <taxon>Metazoa</taxon>
        <taxon>Chordata</taxon>
        <taxon>Craniata</taxon>
        <taxon>Vertebrata</taxon>
        <taxon>Euteleostomi</taxon>
        <taxon>Actinopterygii</taxon>
        <taxon>Neopterygii</taxon>
        <taxon>Teleostei</taxon>
        <taxon>Neoteleostei</taxon>
        <taxon>Acanthomorphata</taxon>
        <taxon>Carangaria</taxon>
        <taxon>Carangiformes</taxon>
        <taxon>Echeneidae</taxon>
        <taxon>Echeneis</taxon>
    </lineage>
</organism>
<dbReference type="Proteomes" id="UP000472264">
    <property type="component" value="Chromosome 21"/>
</dbReference>
<dbReference type="InParanoid" id="A0A665URW4"/>
<dbReference type="GO" id="GO:0007059">
    <property type="term" value="P:chromosome segregation"/>
    <property type="evidence" value="ECO:0007669"/>
    <property type="project" value="InterPro"/>
</dbReference>
<dbReference type="PANTHER" id="PTHR48118">
    <property type="entry name" value="SPINDLE AND KINETOCHORE-ASSOCIATED PROTEIN 3"/>
    <property type="match status" value="1"/>
</dbReference>
<evidence type="ECO:0000256" key="1">
    <source>
        <dbReference type="ARBA" id="ARBA00004186"/>
    </source>
</evidence>
<dbReference type="Pfam" id="PF07160">
    <property type="entry name" value="SKA1"/>
    <property type="match status" value="1"/>
</dbReference>
<accession>A0A665URW4</accession>
<keyword evidence="13" id="KW-0175">Coiled coil</keyword>
<feature type="compositionally biased region" description="Basic and acidic residues" evidence="14">
    <location>
        <begin position="115"/>
        <end position="126"/>
    </location>
</feature>
<reference evidence="15" key="3">
    <citation type="submission" date="2025-09" db="UniProtKB">
        <authorList>
            <consortium name="Ensembl"/>
        </authorList>
    </citation>
    <scope>IDENTIFICATION</scope>
</reference>
<dbReference type="Gene3D" id="6.10.250.1400">
    <property type="match status" value="1"/>
</dbReference>
<dbReference type="OMA" id="HCENYGY"/>
<dbReference type="GO" id="GO:0051301">
    <property type="term" value="P:cell division"/>
    <property type="evidence" value="ECO:0007669"/>
    <property type="project" value="UniProtKB-KW"/>
</dbReference>
<dbReference type="PANTHER" id="PTHR48118:SF1">
    <property type="entry name" value="SPINDLE AND KINETOCHORE-ASSOCIATED PROTEIN 3"/>
    <property type="match status" value="1"/>
</dbReference>
<comment type="similarity">
    <text evidence="3">Belongs to the SKA3 family.</text>
</comment>
<dbReference type="AlphaFoldDB" id="A0A665URW4"/>
<keyword evidence="10" id="KW-0206">Cytoskeleton</keyword>
<dbReference type="GO" id="GO:0005876">
    <property type="term" value="C:spindle microtubule"/>
    <property type="evidence" value="ECO:0007669"/>
    <property type="project" value="TreeGrafter"/>
</dbReference>
<keyword evidence="11" id="KW-0131">Cell cycle</keyword>
<evidence type="ECO:0000256" key="13">
    <source>
        <dbReference type="SAM" id="Coils"/>
    </source>
</evidence>
<evidence type="ECO:0000256" key="4">
    <source>
        <dbReference type="ARBA" id="ARBA00022454"/>
    </source>
</evidence>
<dbReference type="Ensembl" id="ENSENLT00000022878.1">
    <property type="protein sequence ID" value="ENSENLP00000022121.1"/>
    <property type="gene ID" value="ENSENLG00000010075.1"/>
</dbReference>
<evidence type="ECO:0000256" key="10">
    <source>
        <dbReference type="ARBA" id="ARBA00023212"/>
    </source>
</evidence>
<dbReference type="FunCoup" id="A0A665URW4">
    <property type="interactions" value="1657"/>
</dbReference>
<dbReference type="GO" id="GO:0000278">
    <property type="term" value="P:mitotic cell cycle"/>
    <property type="evidence" value="ECO:0007669"/>
    <property type="project" value="TreeGrafter"/>
</dbReference>
<evidence type="ECO:0000256" key="2">
    <source>
        <dbReference type="ARBA" id="ARBA00004629"/>
    </source>
</evidence>
<evidence type="ECO:0000256" key="3">
    <source>
        <dbReference type="ARBA" id="ARBA00007716"/>
    </source>
</evidence>
<evidence type="ECO:0000256" key="12">
    <source>
        <dbReference type="ARBA" id="ARBA00023328"/>
    </source>
</evidence>
<protein>
    <submittedName>
        <fullName evidence="15">Uncharacterized protein</fullName>
    </submittedName>
</protein>
<dbReference type="GO" id="GO:0008017">
    <property type="term" value="F:microtubule binding"/>
    <property type="evidence" value="ECO:0007669"/>
    <property type="project" value="InterPro"/>
</dbReference>
<evidence type="ECO:0000256" key="6">
    <source>
        <dbReference type="ARBA" id="ARBA00022618"/>
    </source>
</evidence>